<comment type="caution">
    <text evidence="2">The sequence shown here is derived from an EMBL/GenBank/DDBJ whole genome shotgun (WGS) entry which is preliminary data.</text>
</comment>
<feature type="compositionally biased region" description="Low complexity" evidence="1">
    <location>
        <begin position="510"/>
        <end position="526"/>
    </location>
</feature>
<dbReference type="AlphaFoldDB" id="A0AA35M3M6"/>
<feature type="region of interest" description="Disordered" evidence="1">
    <location>
        <begin position="1"/>
        <end position="26"/>
    </location>
</feature>
<accession>A0AA35M3M6</accession>
<feature type="region of interest" description="Disordered" evidence="1">
    <location>
        <begin position="560"/>
        <end position="583"/>
    </location>
</feature>
<evidence type="ECO:0000313" key="3">
    <source>
        <dbReference type="Proteomes" id="UP001160390"/>
    </source>
</evidence>
<reference evidence="2" key="1">
    <citation type="submission" date="2023-01" db="EMBL/GenBank/DDBJ databases">
        <authorList>
            <person name="Piombo E."/>
        </authorList>
    </citation>
    <scope>NUCLEOTIDE SEQUENCE</scope>
</reference>
<protein>
    <submittedName>
        <fullName evidence="2">Uncharacterized protein</fullName>
    </submittedName>
</protein>
<gene>
    <name evidence="2" type="ORF">CCHLO57077_00001515</name>
</gene>
<feature type="compositionally biased region" description="Polar residues" evidence="1">
    <location>
        <begin position="489"/>
        <end position="507"/>
    </location>
</feature>
<evidence type="ECO:0000313" key="2">
    <source>
        <dbReference type="EMBL" id="CAI6089905.1"/>
    </source>
</evidence>
<keyword evidence="3" id="KW-1185">Reference proteome</keyword>
<evidence type="ECO:0000256" key="1">
    <source>
        <dbReference type="SAM" id="MobiDB-lite"/>
    </source>
</evidence>
<organism evidence="2 3">
    <name type="scientific">Clonostachys chloroleuca</name>
    <dbReference type="NCBI Taxonomy" id="1926264"/>
    <lineage>
        <taxon>Eukaryota</taxon>
        <taxon>Fungi</taxon>
        <taxon>Dikarya</taxon>
        <taxon>Ascomycota</taxon>
        <taxon>Pezizomycotina</taxon>
        <taxon>Sordariomycetes</taxon>
        <taxon>Hypocreomycetidae</taxon>
        <taxon>Hypocreales</taxon>
        <taxon>Bionectriaceae</taxon>
        <taxon>Clonostachys</taxon>
    </lineage>
</organism>
<name>A0AA35M3M6_9HYPO</name>
<feature type="region of interest" description="Disordered" evidence="1">
    <location>
        <begin position="486"/>
        <end position="537"/>
    </location>
</feature>
<proteinExistence type="predicted"/>
<dbReference type="EMBL" id="CABFNP030001012">
    <property type="protein sequence ID" value="CAI6089905.1"/>
    <property type="molecule type" value="Genomic_DNA"/>
</dbReference>
<dbReference type="Proteomes" id="UP001160390">
    <property type="component" value="Unassembled WGS sequence"/>
</dbReference>
<sequence length="592" mass="64930">MASSTPDSYLEQHKKRERSGKPSPLRIVKRFSSEDSFYSPRSLSLRSNASMQDCDGDDGCLTIMKRKRERHHGGFTLENTPHAVANPPKGDLLSGKYHWEDGMVCKGGMLGSQTLNVRKTRQPRPSIRSHLGLRMQCARVPSASSCSPELKLETLNAVQADDQSIESPTSACSQDIHQSSRLPSPTSIYPLDRLQNRSCTLCPHVVVTAEVNTLPDCQRTIWAAIEVSGRLSTLSSKVAACDRTGVVTGTFIEHELDRFFEFGCLYDLSVEVLPAARTTVVQVLREQTFPTPSTIYAGSSILLLAEIRIDADQKCLQRPAQGHVRQKSEELIEDLEIQLGSSQFNYMHVKVSYAHSVFPESACDGSGTGISSMHSRLETVATASLKRQMISSPWSPRPAPSSNPLFQLVKRHWGGSKASEAMGKMLATRSCPRKAARSSSPLSLERILPCKPGLPSADQKLPVVPVRQASLQKKWILECDIENQDSEVSRNSPSSSCSADSGQSYRQESSKGSGSPKSRSCGSDVGSSGGSETFLRNRDSFGRDGLKSLFPDLTDLISDSYDRRENGAKPMPTTAKGKGKKDTGRWAWASWF</sequence>